<organism evidence="1 2">
    <name type="scientific">Methylobacterium goesingense</name>
    <dbReference type="NCBI Taxonomy" id="243690"/>
    <lineage>
        <taxon>Bacteria</taxon>
        <taxon>Pseudomonadati</taxon>
        <taxon>Pseudomonadota</taxon>
        <taxon>Alphaproteobacteria</taxon>
        <taxon>Hyphomicrobiales</taxon>
        <taxon>Methylobacteriaceae</taxon>
        <taxon>Methylobacterium</taxon>
    </lineage>
</organism>
<protein>
    <submittedName>
        <fullName evidence="1">Ferritin-like metal-binding protein YciE</fullName>
    </submittedName>
</protein>
<proteinExistence type="predicted"/>
<dbReference type="SUPFAM" id="SSF47240">
    <property type="entry name" value="Ferritin-like"/>
    <property type="match status" value="1"/>
</dbReference>
<comment type="caution">
    <text evidence="1">The sequence shown here is derived from an EMBL/GenBank/DDBJ whole genome shotgun (WGS) entry which is preliminary data.</text>
</comment>
<dbReference type="InterPro" id="IPR009078">
    <property type="entry name" value="Ferritin-like_SF"/>
</dbReference>
<dbReference type="InterPro" id="IPR010287">
    <property type="entry name" value="DUF892_YciF-like"/>
</dbReference>
<accession>A0ABV2L3K3</accession>
<dbReference type="Gene3D" id="1.20.1260.10">
    <property type="match status" value="1"/>
</dbReference>
<name>A0ABV2L3K3_9HYPH</name>
<dbReference type="Proteomes" id="UP001549145">
    <property type="component" value="Unassembled WGS sequence"/>
</dbReference>
<dbReference type="EMBL" id="JBEPMM010000004">
    <property type="protein sequence ID" value="MET3692410.1"/>
    <property type="molecule type" value="Genomic_DNA"/>
</dbReference>
<sequence length="184" mass="20687">MTRANAFATDEESFDVTLDTRDIYVTALKNTHALEMQALQIMERQVERLQRYPEMEAALRRHIEETHGQRTRLEEALHAVSESPSTIKEGVLGFVGNIMALGHAPAQDEILKNAYANHAFENFEIAAYESLIAITEAAGQQAAITGFQQSLREEEGMARKVRELVRPTTLRYIDLTVAGEKADR</sequence>
<dbReference type="InterPro" id="IPR012347">
    <property type="entry name" value="Ferritin-like"/>
</dbReference>
<dbReference type="Pfam" id="PF05974">
    <property type="entry name" value="DUF892"/>
    <property type="match status" value="1"/>
</dbReference>
<keyword evidence="2" id="KW-1185">Reference proteome</keyword>
<reference evidence="1 2" key="1">
    <citation type="submission" date="2024-06" db="EMBL/GenBank/DDBJ databases">
        <title>Genomic Encyclopedia of Type Strains, Phase IV (KMG-IV): sequencing the most valuable type-strain genomes for metagenomic binning, comparative biology and taxonomic classification.</title>
        <authorList>
            <person name="Goeker M."/>
        </authorList>
    </citation>
    <scope>NUCLEOTIDE SEQUENCE [LARGE SCALE GENOMIC DNA]</scope>
    <source>
        <strain evidence="1 2">DSM 21331</strain>
    </source>
</reference>
<evidence type="ECO:0000313" key="2">
    <source>
        <dbReference type="Proteomes" id="UP001549145"/>
    </source>
</evidence>
<evidence type="ECO:0000313" key="1">
    <source>
        <dbReference type="EMBL" id="MET3692410.1"/>
    </source>
</evidence>
<gene>
    <name evidence="1" type="ORF">ABID43_001946</name>
</gene>